<dbReference type="Gene3D" id="3.30.160.60">
    <property type="entry name" value="Classic Zinc Finger"/>
    <property type="match status" value="4"/>
</dbReference>
<dbReference type="FunFam" id="3.30.160.60:FF:000748">
    <property type="entry name" value="PR domain zinc finger protein"/>
    <property type="match status" value="1"/>
</dbReference>
<reference evidence="19" key="1">
    <citation type="submission" date="2011-12" db="EMBL/GenBank/DDBJ databases">
        <title>The Draft Genome of Lepisosteus oculatus.</title>
        <authorList>
            <consortium name="The Broad Institute Genome Assembly &amp; Analysis Group"/>
            <consortium name="Computational R&amp;D Group"/>
            <consortium name="and Sequencing Platform"/>
            <person name="Di Palma F."/>
            <person name="Alfoldi J."/>
            <person name="Johnson J."/>
            <person name="Berlin A."/>
            <person name="Gnerre S."/>
            <person name="Jaffe D."/>
            <person name="MacCallum I."/>
            <person name="Young S."/>
            <person name="Walker B.J."/>
            <person name="Lander E.S."/>
            <person name="Lindblad-Toh K."/>
        </authorList>
    </citation>
    <scope>NUCLEOTIDE SEQUENCE [LARGE SCALE GENOMIC DNA]</scope>
</reference>
<dbReference type="FunFam" id="3.30.160.60:FF:000132">
    <property type="entry name" value="PR domain zinc finger protein 1"/>
    <property type="match status" value="1"/>
</dbReference>
<reference evidence="18" key="3">
    <citation type="submission" date="2025-09" db="UniProtKB">
        <authorList>
            <consortium name="Ensembl"/>
        </authorList>
    </citation>
    <scope>IDENTIFICATION</scope>
</reference>
<dbReference type="GO" id="GO:0005634">
    <property type="term" value="C:nucleus"/>
    <property type="evidence" value="ECO:0000318"/>
    <property type="project" value="GO_Central"/>
</dbReference>
<dbReference type="PROSITE" id="PS50280">
    <property type="entry name" value="SET"/>
    <property type="match status" value="1"/>
</dbReference>
<feature type="region of interest" description="Disordered" evidence="15">
    <location>
        <begin position="220"/>
        <end position="288"/>
    </location>
</feature>
<dbReference type="HOGENOM" id="CLU_007033_2_1_1"/>
<feature type="region of interest" description="Disordered" evidence="15">
    <location>
        <begin position="305"/>
        <end position="334"/>
    </location>
</feature>
<keyword evidence="4" id="KW-0677">Repeat</keyword>
<feature type="compositionally biased region" description="Basic and acidic residues" evidence="15">
    <location>
        <begin position="319"/>
        <end position="332"/>
    </location>
</feature>
<dbReference type="CDD" id="cd19187">
    <property type="entry name" value="PR-SET_PRDM1"/>
    <property type="match status" value="1"/>
</dbReference>
<feature type="region of interest" description="Disordered" evidence="15">
    <location>
        <begin position="1"/>
        <end position="31"/>
    </location>
</feature>
<comment type="subcellular location">
    <subcellularLocation>
        <location evidence="13">Nucleus</location>
    </subcellularLocation>
    <subcellularLocation>
        <location evidence="13">Cytoplasm</location>
    </subcellularLocation>
</comment>
<evidence type="ECO:0000256" key="8">
    <source>
        <dbReference type="ARBA" id="ARBA00023015"/>
    </source>
</evidence>
<dbReference type="RefSeq" id="XP_006631500.2">
    <property type="nucleotide sequence ID" value="XM_006631437.3"/>
</dbReference>
<dbReference type="InParanoid" id="W5MCB0"/>
<sequence length="774" mass="88339">MSFQLSGSYKKKQNWEPKNKTTKHKTTTETSAEMKMKGEIGDMNLWREADFALNCTYIVNDQPSDQSTGIPRAITSIPRNLTFKYGRDNEVIGVFSKEYIPQGTRFGPLLGEVYTKDDVPKHANRKYFWRIYTGGHLQHFVDGYDLQKSNWMRYVNPAHSLHDQNLVACQNGKDVYFYTIKPVPPHSELLVWYSREFADRLHYPSPGDLLFSKHGHITKGIRDSPSESQKDQLPHKDKTFEEHQNAEAKETKREEERRDKMEKEMEEDERIDVEVLDRDTPPVTPDNQIVDFSKKLYESHAKKDTYAPAEPSYSPSHSLHGDTQDQRAEVPRKPMGPYCCSTDTPTSSQKEIPLHLHGLYTHREGLVSYPTYPPTRHLQQPCLYPYSSHYPRFVLPQYPPPFPSVLSRVPSAYSGYLSSDGLPYPLVSQPSLLPVSIPFQAQAGKEGLIVPSPPTAFSLTSPGAGGLKERPPNNSPPSGAPATPEHSPLPKLSSPRTSEREEAINLSTPKNSQATTVLGYKSLPYPLKKQNGKIKYECNVCLKTFGQLSNLKVHLRVHSGERPFQCMVCKKSFTQLAHLQKHNLVHTGEKPHECQVCQKRFSSTSNLKTHLRLHSGEKPYQCKLCSTKFTQYIHLKLHKRLHSREHPYKCHLCSRAFVHQFTLHIHTRGYCPSVAMAGQSMEELSRMNELIDKFDMSADADTLEERASLAEVDAVVQKWIIKNMEKKEGKEDQVEVCFLKKESLHAASFQERDTVVHMYRPPAHLPLTVKQELQ</sequence>
<dbReference type="SUPFAM" id="SSF57667">
    <property type="entry name" value="beta-beta-alpha zinc fingers"/>
    <property type="match status" value="3"/>
</dbReference>
<feature type="domain" description="SET" evidence="17">
    <location>
        <begin position="68"/>
        <end position="194"/>
    </location>
</feature>
<feature type="domain" description="C2H2-type" evidence="16">
    <location>
        <begin position="536"/>
        <end position="563"/>
    </location>
</feature>
<dbReference type="SUPFAM" id="SSF82199">
    <property type="entry name" value="SET domain"/>
    <property type="match status" value="1"/>
</dbReference>
<dbReference type="KEGG" id="loc:102689055"/>
<evidence type="ECO:0000256" key="14">
    <source>
        <dbReference type="PROSITE-ProRule" id="PRU00042"/>
    </source>
</evidence>
<evidence type="ECO:0000256" key="9">
    <source>
        <dbReference type="ARBA" id="ARBA00023125"/>
    </source>
</evidence>
<dbReference type="InterPro" id="IPR013087">
    <property type="entry name" value="Znf_C2H2_type"/>
</dbReference>
<name>W5MCB0_LEPOC</name>
<organism evidence="18 19">
    <name type="scientific">Lepisosteus oculatus</name>
    <name type="common">Spotted gar</name>
    <dbReference type="NCBI Taxonomy" id="7918"/>
    <lineage>
        <taxon>Eukaryota</taxon>
        <taxon>Metazoa</taxon>
        <taxon>Chordata</taxon>
        <taxon>Craniata</taxon>
        <taxon>Vertebrata</taxon>
        <taxon>Euteleostomi</taxon>
        <taxon>Actinopterygii</taxon>
        <taxon>Neopterygii</taxon>
        <taxon>Holostei</taxon>
        <taxon>Semionotiformes</taxon>
        <taxon>Lepisosteidae</taxon>
        <taxon>Lepisosteus</taxon>
    </lineage>
</organism>
<feature type="compositionally biased region" description="Basic and acidic residues" evidence="15">
    <location>
        <begin position="220"/>
        <end position="263"/>
    </location>
</feature>
<dbReference type="FunFam" id="3.30.160.60:FF:000262">
    <property type="entry name" value="PR domain zinc finger protein 1"/>
    <property type="match status" value="1"/>
</dbReference>
<evidence type="ECO:0000313" key="19">
    <source>
        <dbReference type="Proteomes" id="UP000018468"/>
    </source>
</evidence>
<feature type="domain" description="C2H2-type" evidence="16">
    <location>
        <begin position="592"/>
        <end position="619"/>
    </location>
</feature>
<evidence type="ECO:0000256" key="1">
    <source>
        <dbReference type="ARBA" id="ARBA00006991"/>
    </source>
</evidence>
<feature type="domain" description="C2H2-type" evidence="16">
    <location>
        <begin position="648"/>
        <end position="668"/>
    </location>
</feature>
<dbReference type="GO" id="GO:0008270">
    <property type="term" value="F:zinc ion binding"/>
    <property type="evidence" value="ECO:0007669"/>
    <property type="project" value="UniProtKB-KW"/>
</dbReference>
<dbReference type="SMART" id="SM00317">
    <property type="entry name" value="SET"/>
    <property type="match status" value="1"/>
</dbReference>
<dbReference type="GO" id="GO:0051239">
    <property type="term" value="P:regulation of multicellular organismal process"/>
    <property type="evidence" value="ECO:0007669"/>
    <property type="project" value="UniProtKB-ARBA"/>
</dbReference>
<dbReference type="Gene3D" id="2.170.270.10">
    <property type="entry name" value="SET domain"/>
    <property type="match status" value="1"/>
</dbReference>
<evidence type="ECO:0000256" key="7">
    <source>
        <dbReference type="ARBA" id="ARBA00022859"/>
    </source>
</evidence>
<evidence type="ECO:0000259" key="17">
    <source>
        <dbReference type="PROSITE" id="PS50280"/>
    </source>
</evidence>
<dbReference type="GO" id="GO:0005737">
    <property type="term" value="C:cytoplasm"/>
    <property type="evidence" value="ECO:0000318"/>
    <property type="project" value="GO_Central"/>
</dbReference>
<dbReference type="OMA" id="AELCIFH"/>
<keyword evidence="12" id="KW-0539">Nucleus</keyword>
<comment type="subunit">
    <text evidence="13">Interacts with PRMT5. Interacts with FBXO10. Interacts with FBXO11.</text>
</comment>
<dbReference type="GO" id="GO:0002250">
    <property type="term" value="P:adaptive immune response"/>
    <property type="evidence" value="ECO:0007669"/>
    <property type="project" value="UniProtKB-KW"/>
</dbReference>
<dbReference type="FunFam" id="2.170.270.10:FF:000019">
    <property type="entry name" value="PR domain zinc finger protein 1"/>
    <property type="match status" value="1"/>
</dbReference>
<keyword evidence="19" id="KW-1185">Reference proteome</keyword>
<evidence type="ECO:0000256" key="6">
    <source>
        <dbReference type="ARBA" id="ARBA00022833"/>
    </source>
</evidence>
<keyword evidence="3" id="KW-0479">Metal-binding</keyword>
<dbReference type="EMBL" id="AHAT01009600">
    <property type="status" value="NOT_ANNOTATED_CDS"/>
    <property type="molecule type" value="Genomic_DNA"/>
</dbReference>
<evidence type="ECO:0000256" key="11">
    <source>
        <dbReference type="ARBA" id="ARBA00023163"/>
    </source>
</evidence>
<dbReference type="PANTHER" id="PTHR16515">
    <property type="entry name" value="PR DOMAIN ZINC FINGER PROTEIN"/>
    <property type="match status" value="1"/>
</dbReference>
<evidence type="ECO:0000256" key="2">
    <source>
        <dbReference type="ARBA" id="ARBA00022588"/>
    </source>
</evidence>
<evidence type="ECO:0000256" key="3">
    <source>
        <dbReference type="ARBA" id="ARBA00022723"/>
    </source>
</evidence>
<feature type="region of interest" description="Disordered" evidence="15">
    <location>
        <begin position="452"/>
        <end position="510"/>
    </location>
</feature>
<dbReference type="GO" id="GO:0000978">
    <property type="term" value="F:RNA polymerase II cis-regulatory region sequence-specific DNA binding"/>
    <property type="evidence" value="ECO:0000318"/>
    <property type="project" value="GO_Central"/>
</dbReference>
<evidence type="ECO:0000256" key="10">
    <source>
        <dbReference type="ARBA" id="ARBA00023130"/>
    </source>
</evidence>
<dbReference type="InterPro" id="IPR036236">
    <property type="entry name" value="Znf_C2H2_sf"/>
</dbReference>
<keyword evidence="11" id="KW-0804">Transcription</keyword>
<keyword evidence="9" id="KW-0238">DNA-binding</keyword>
<dbReference type="GO" id="GO:0045087">
    <property type="term" value="P:innate immune response"/>
    <property type="evidence" value="ECO:0007669"/>
    <property type="project" value="UniProtKB-KW"/>
</dbReference>
<keyword evidence="10" id="KW-1064">Adaptive immunity</keyword>
<dbReference type="PANTHER" id="PTHR16515:SF64">
    <property type="entry name" value="PR DOMAIN ZINC FINGER PROTEIN 1"/>
    <property type="match status" value="1"/>
</dbReference>
<feature type="domain" description="C2H2-type" evidence="16">
    <location>
        <begin position="620"/>
        <end position="647"/>
    </location>
</feature>
<dbReference type="FunFam" id="3.30.160.60:FF:001272">
    <property type="entry name" value="Zinc finger protein 683"/>
    <property type="match status" value="1"/>
</dbReference>
<dbReference type="OrthoDB" id="9345291at2759"/>
<dbReference type="InterPro" id="IPR046341">
    <property type="entry name" value="SET_dom_sf"/>
</dbReference>
<dbReference type="Pfam" id="PF00096">
    <property type="entry name" value="zf-C2H2"/>
    <property type="match status" value="3"/>
</dbReference>
<dbReference type="Proteomes" id="UP000018468">
    <property type="component" value="Linkage group LG6"/>
</dbReference>
<dbReference type="Pfam" id="PF21549">
    <property type="entry name" value="PRDM2_PR"/>
    <property type="match status" value="1"/>
</dbReference>
<dbReference type="Bgee" id="ENSLOCG00000004978">
    <property type="expression patterns" value="Expressed in pharyngeal gill and 8 other cell types or tissues"/>
</dbReference>
<dbReference type="Ensembl" id="ENSLOCT00000006027.1">
    <property type="protein sequence ID" value="ENSLOCP00000006019.1"/>
    <property type="gene ID" value="ENSLOCG00000004978.1"/>
</dbReference>
<evidence type="ECO:0000256" key="12">
    <source>
        <dbReference type="ARBA" id="ARBA00023242"/>
    </source>
</evidence>
<dbReference type="GO" id="GO:0001227">
    <property type="term" value="F:DNA-binding transcription repressor activity, RNA polymerase II-specific"/>
    <property type="evidence" value="ECO:0007669"/>
    <property type="project" value="InterPro"/>
</dbReference>
<dbReference type="PROSITE" id="PS00028">
    <property type="entry name" value="ZINC_FINGER_C2H2_1"/>
    <property type="match status" value="4"/>
</dbReference>
<evidence type="ECO:0000259" key="16">
    <source>
        <dbReference type="PROSITE" id="PS50157"/>
    </source>
</evidence>
<dbReference type="InterPro" id="IPR044413">
    <property type="entry name" value="PRDM1_PR-SET"/>
</dbReference>
<evidence type="ECO:0000313" key="18">
    <source>
        <dbReference type="Ensembl" id="ENSLOCP00000006019.1"/>
    </source>
</evidence>
<dbReference type="SMART" id="SM00355">
    <property type="entry name" value="ZnF_C2H2"/>
    <property type="match status" value="5"/>
</dbReference>
<dbReference type="InterPro" id="IPR016608">
    <property type="entry name" value="PRDM1"/>
</dbReference>
<evidence type="ECO:0000256" key="15">
    <source>
        <dbReference type="SAM" id="MobiDB-lite"/>
    </source>
</evidence>
<keyword evidence="5 14" id="KW-0863">Zinc-finger</keyword>
<dbReference type="GeneTree" id="ENSGT00940000154798"/>
<keyword evidence="7" id="KW-0391">Immunity</keyword>
<dbReference type="GO" id="GO:0003700">
    <property type="term" value="F:DNA-binding transcription factor activity"/>
    <property type="evidence" value="ECO:0000318"/>
    <property type="project" value="GO_Central"/>
</dbReference>
<comment type="similarity">
    <text evidence="1">Belongs to the krueppel C2H2-type zinc-finger protein family.</text>
</comment>
<comment type="function">
    <text evidence="13">Transcription factor that mediates a transcriptional program in various innate and adaptive immune tissue-resident lymphocyte T cell types such as tissue-resident memory T (Trm), natural killer (trNK) and natural killer T (NKT) cells and negatively regulates gene expression of proteins that promote the egress of tissue-resident T-cell populations from non-lymphoid organs. Plays a role in the development, retention and long-term establishment of adaptive and innate tissue-resident lymphocyte T cell types in non-lymphoid organs, such as the skin and gut, but also in other nonbarrier tissues like liver and kidney, and therefore may provide immediate immunological protection against reactivating infections or viral reinfection. Binds specifically to the PRDI element in the promoter of the beta-interferon gene. Drives the maturation of B-lymphocytes into Ig secreting cells. Associates with the transcriptional repressor ZNF683 to chromatin at gene promoter regions.</text>
</comment>
<keyword evidence="8" id="KW-0805">Transcription regulation</keyword>
<dbReference type="PIRSF" id="PIRSF013212">
    <property type="entry name" value="PRDM1"/>
    <property type="match status" value="1"/>
</dbReference>
<dbReference type="eggNOG" id="KOG2461">
    <property type="taxonomic scope" value="Eukaryota"/>
</dbReference>
<keyword evidence="6" id="KW-0862">Zinc</keyword>
<proteinExistence type="inferred from homology"/>
<dbReference type="GO" id="GO:0002682">
    <property type="term" value="P:regulation of immune system process"/>
    <property type="evidence" value="ECO:0007669"/>
    <property type="project" value="UniProtKB-ARBA"/>
</dbReference>
<dbReference type="GO" id="GO:0045165">
    <property type="term" value="P:cell fate commitment"/>
    <property type="evidence" value="ECO:0000318"/>
    <property type="project" value="GO_Central"/>
</dbReference>
<evidence type="ECO:0000256" key="13">
    <source>
        <dbReference type="PIRNR" id="PIRNR013212"/>
    </source>
</evidence>
<accession>W5MCB0</accession>
<dbReference type="STRING" id="7918.ENSLOCP00000006019"/>
<comment type="similarity">
    <text evidence="13">Belongs to the class V-like SAM-binding methyltransferase superfamily.</text>
</comment>
<feature type="domain" description="C2H2-type" evidence="16">
    <location>
        <begin position="564"/>
        <end position="591"/>
    </location>
</feature>
<protein>
    <recommendedName>
        <fullName evidence="13">PR domain zinc finger protein 1</fullName>
        <ecNumber evidence="13">2.1.1.-</ecNumber>
    </recommendedName>
</protein>
<dbReference type="PROSITE" id="PS50157">
    <property type="entry name" value="ZINC_FINGER_C2H2_2"/>
    <property type="match status" value="5"/>
</dbReference>
<dbReference type="GO" id="GO:0006357">
    <property type="term" value="P:regulation of transcription by RNA polymerase II"/>
    <property type="evidence" value="ECO:0000318"/>
    <property type="project" value="GO_Central"/>
</dbReference>
<evidence type="ECO:0000256" key="5">
    <source>
        <dbReference type="ARBA" id="ARBA00022771"/>
    </source>
</evidence>
<dbReference type="InterPro" id="IPR050331">
    <property type="entry name" value="Zinc_finger"/>
</dbReference>
<dbReference type="GeneID" id="102689055"/>
<keyword evidence="2" id="KW-0399">Innate immunity</keyword>
<dbReference type="AlphaFoldDB" id="W5MCB0"/>
<reference evidence="18" key="2">
    <citation type="submission" date="2025-08" db="UniProtKB">
        <authorList>
            <consortium name="Ensembl"/>
        </authorList>
    </citation>
    <scope>IDENTIFICATION</scope>
</reference>
<evidence type="ECO:0000256" key="4">
    <source>
        <dbReference type="ARBA" id="ARBA00022737"/>
    </source>
</evidence>
<dbReference type="InterPro" id="IPR001214">
    <property type="entry name" value="SET_dom"/>
</dbReference>
<dbReference type="EC" id="2.1.1.-" evidence="13"/>